<evidence type="ECO:0000259" key="1">
    <source>
        <dbReference type="Pfam" id="PF22768"/>
    </source>
</evidence>
<organism evidence="2 3">
    <name type="scientific">Kitasatospora saccharophila</name>
    <dbReference type="NCBI Taxonomy" id="407973"/>
    <lineage>
        <taxon>Bacteria</taxon>
        <taxon>Bacillati</taxon>
        <taxon>Actinomycetota</taxon>
        <taxon>Actinomycetes</taxon>
        <taxon>Kitasatosporales</taxon>
        <taxon>Streptomycetaceae</taxon>
        <taxon>Kitasatospora</taxon>
    </lineage>
</organism>
<accession>A0ABP5J567</accession>
<gene>
    <name evidence="2" type="ORF">GCM10009759_55120</name>
</gene>
<sequence>MSAIGRIVWNGLTMGPGTQYAVADLPDLDDMPEIRSADVDRGQAHGTWTGEDYTSARVITLSVLLRGTDPDDLGRLVTALRAAVQPCAEPQQLQFLDRGVMVIAKPRKRSIPYDATTLLPSTTAHLMFYAADPLVYSLDQHSLSTTAYAPASGRSYPRTYPWVYGTGSTAGTLQCVNSGGSPTFPVLRIDGPAVNPVIQLTETSAVLALTTTLGPGEYVIIDTASRAVLHMGTTPRRDWISGIPAWPVMQPGRNTFVYRASPYGDGSIPTYLTVTWRDATL</sequence>
<dbReference type="RefSeq" id="WP_344555704.1">
    <property type="nucleotide sequence ID" value="NZ_BAAANS010000043.1"/>
</dbReference>
<feature type="domain" description="Siphovirus-type tail component C-terminal" evidence="1">
    <location>
        <begin position="179"/>
        <end position="258"/>
    </location>
</feature>
<dbReference type="EMBL" id="BAAANS010000043">
    <property type="protein sequence ID" value="GAA2112415.1"/>
    <property type="molecule type" value="Genomic_DNA"/>
</dbReference>
<proteinExistence type="predicted"/>
<keyword evidence="3" id="KW-1185">Reference proteome</keyword>
<dbReference type="InterPro" id="IPR054738">
    <property type="entry name" value="Siphovirus-type_tail_C"/>
</dbReference>
<evidence type="ECO:0000313" key="3">
    <source>
        <dbReference type="Proteomes" id="UP001500897"/>
    </source>
</evidence>
<protein>
    <recommendedName>
        <fullName evidence="1">Siphovirus-type tail component C-terminal domain-containing protein</fullName>
    </recommendedName>
</protein>
<evidence type="ECO:0000313" key="2">
    <source>
        <dbReference type="EMBL" id="GAA2112415.1"/>
    </source>
</evidence>
<dbReference type="Gene3D" id="2.60.120.860">
    <property type="match status" value="1"/>
</dbReference>
<dbReference type="Proteomes" id="UP001500897">
    <property type="component" value="Unassembled WGS sequence"/>
</dbReference>
<name>A0ABP5J567_9ACTN</name>
<dbReference type="Pfam" id="PF22768">
    <property type="entry name" value="SPP1_Dit"/>
    <property type="match status" value="1"/>
</dbReference>
<reference evidence="3" key="1">
    <citation type="journal article" date="2019" name="Int. J. Syst. Evol. Microbiol.">
        <title>The Global Catalogue of Microorganisms (GCM) 10K type strain sequencing project: providing services to taxonomists for standard genome sequencing and annotation.</title>
        <authorList>
            <consortium name="The Broad Institute Genomics Platform"/>
            <consortium name="The Broad Institute Genome Sequencing Center for Infectious Disease"/>
            <person name="Wu L."/>
            <person name="Ma J."/>
        </authorList>
    </citation>
    <scope>NUCLEOTIDE SEQUENCE [LARGE SCALE GENOMIC DNA]</scope>
    <source>
        <strain evidence="3">JCM 14559</strain>
    </source>
</reference>
<comment type="caution">
    <text evidence="2">The sequence shown here is derived from an EMBL/GenBank/DDBJ whole genome shotgun (WGS) entry which is preliminary data.</text>
</comment>